<comment type="caution">
    <text evidence="1">The sequence shown here is derived from an EMBL/GenBank/DDBJ whole genome shotgun (WGS) entry which is preliminary data.</text>
</comment>
<dbReference type="EMBL" id="QKWP01001758">
    <property type="protein sequence ID" value="RIB06790.1"/>
    <property type="molecule type" value="Genomic_DNA"/>
</dbReference>
<keyword evidence="2" id="KW-1185">Reference proteome</keyword>
<name>A0A397U931_9GLOM</name>
<proteinExistence type="predicted"/>
<accession>A0A397U931</accession>
<gene>
    <name evidence="1" type="ORF">C2G38_2216157</name>
</gene>
<sequence length="235" mass="26449">MPKVDKWLAEFLTPPVLSLQRTEIADSLWYNAILVSKESIDVSLSQEKSDVDFYENLDDFPATNGLFCWHFAKVITISQIAAFHILMISRCWYSNEQYSKSDESLISQPSITYKNGSATSTSNFISDLTLIHPGSGISFNTLKILNNRRAYEVTNGLCKKAWLLDWTLVPPQWNHLISEIQDNESSESSDLDDNQENVAPFDVSTVKDPMGEHLGLGLEFGIYSKIAQGKLFVKG</sequence>
<evidence type="ECO:0000313" key="2">
    <source>
        <dbReference type="Proteomes" id="UP000266673"/>
    </source>
</evidence>
<organism evidence="1 2">
    <name type="scientific">Gigaspora rosea</name>
    <dbReference type="NCBI Taxonomy" id="44941"/>
    <lineage>
        <taxon>Eukaryota</taxon>
        <taxon>Fungi</taxon>
        <taxon>Fungi incertae sedis</taxon>
        <taxon>Mucoromycota</taxon>
        <taxon>Glomeromycotina</taxon>
        <taxon>Glomeromycetes</taxon>
        <taxon>Diversisporales</taxon>
        <taxon>Gigasporaceae</taxon>
        <taxon>Gigaspora</taxon>
    </lineage>
</organism>
<dbReference type="Proteomes" id="UP000266673">
    <property type="component" value="Unassembled WGS sequence"/>
</dbReference>
<dbReference type="OrthoDB" id="2437546at2759"/>
<reference evidence="1 2" key="1">
    <citation type="submission" date="2018-06" db="EMBL/GenBank/DDBJ databases">
        <title>Comparative genomics reveals the genomic features of Rhizophagus irregularis, R. cerebriforme, R. diaphanum and Gigaspora rosea, and their symbiotic lifestyle signature.</title>
        <authorList>
            <person name="Morin E."/>
            <person name="San Clemente H."/>
            <person name="Chen E.C.H."/>
            <person name="De La Providencia I."/>
            <person name="Hainaut M."/>
            <person name="Kuo A."/>
            <person name="Kohler A."/>
            <person name="Murat C."/>
            <person name="Tang N."/>
            <person name="Roy S."/>
            <person name="Loubradou J."/>
            <person name="Henrissat B."/>
            <person name="Grigoriev I.V."/>
            <person name="Corradi N."/>
            <person name="Roux C."/>
            <person name="Martin F.M."/>
        </authorList>
    </citation>
    <scope>NUCLEOTIDE SEQUENCE [LARGE SCALE GENOMIC DNA]</scope>
    <source>
        <strain evidence="1 2">DAOM 194757</strain>
    </source>
</reference>
<protein>
    <submittedName>
        <fullName evidence="1">Uncharacterized protein</fullName>
    </submittedName>
</protein>
<evidence type="ECO:0000313" key="1">
    <source>
        <dbReference type="EMBL" id="RIB06790.1"/>
    </source>
</evidence>
<dbReference type="AlphaFoldDB" id="A0A397U931"/>